<gene>
    <name evidence="3" type="ORF">FOL47_011065</name>
</gene>
<protein>
    <recommendedName>
        <fullName evidence="5">Solute carrier 38 member</fullName>
    </recommendedName>
</protein>
<evidence type="ECO:0000313" key="3">
    <source>
        <dbReference type="EMBL" id="KAF4673056.1"/>
    </source>
</evidence>
<feature type="transmembrane region" description="Helical" evidence="2">
    <location>
        <begin position="59"/>
        <end position="78"/>
    </location>
</feature>
<feature type="compositionally biased region" description="Polar residues" evidence="1">
    <location>
        <begin position="1"/>
        <end position="21"/>
    </location>
</feature>
<evidence type="ECO:0008006" key="5">
    <source>
        <dbReference type="Google" id="ProtNLM"/>
    </source>
</evidence>
<organism evidence="3 4">
    <name type="scientific">Perkinsus chesapeaki</name>
    <name type="common">Clam parasite</name>
    <name type="synonym">Perkinsus andrewsi</name>
    <dbReference type="NCBI Taxonomy" id="330153"/>
    <lineage>
        <taxon>Eukaryota</taxon>
        <taxon>Sar</taxon>
        <taxon>Alveolata</taxon>
        <taxon>Perkinsozoa</taxon>
        <taxon>Perkinsea</taxon>
        <taxon>Perkinsida</taxon>
        <taxon>Perkinsidae</taxon>
        <taxon>Perkinsus</taxon>
    </lineage>
</organism>
<evidence type="ECO:0000313" key="4">
    <source>
        <dbReference type="Proteomes" id="UP000591131"/>
    </source>
</evidence>
<reference evidence="3 4" key="1">
    <citation type="submission" date="2020-04" db="EMBL/GenBank/DDBJ databases">
        <title>Perkinsus chesapeaki whole genome sequence.</title>
        <authorList>
            <person name="Bogema D.R."/>
        </authorList>
    </citation>
    <scope>NUCLEOTIDE SEQUENCE [LARGE SCALE GENOMIC DNA]</scope>
    <source>
        <strain evidence="3">ATCC PRA-425</strain>
    </source>
</reference>
<feature type="transmembrane region" description="Helical" evidence="2">
    <location>
        <begin position="153"/>
        <end position="171"/>
    </location>
</feature>
<dbReference type="Proteomes" id="UP000591131">
    <property type="component" value="Unassembled WGS sequence"/>
</dbReference>
<dbReference type="EMBL" id="JAAPAO010000092">
    <property type="protein sequence ID" value="KAF4673056.1"/>
    <property type="molecule type" value="Genomic_DNA"/>
</dbReference>
<evidence type="ECO:0000256" key="1">
    <source>
        <dbReference type="SAM" id="MobiDB-lite"/>
    </source>
</evidence>
<comment type="caution">
    <text evidence="3">The sequence shown here is derived from an EMBL/GenBank/DDBJ whole genome shotgun (WGS) entry which is preliminary data.</text>
</comment>
<keyword evidence="2" id="KW-1133">Transmembrane helix</keyword>
<name>A0A7J6MNS4_PERCH</name>
<proteinExistence type="predicted"/>
<keyword evidence="4" id="KW-1185">Reference proteome</keyword>
<feature type="transmembrane region" description="Helical" evidence="2">
    <location>
        <begin position="178"/>
        <end position="200"/>
    </location>
</feature>
<accession>A0A7J6MNS4</accession>
<keyword evidence="2" id="KW-0812">Transmembrane</keyword>
<feature type="transmembrane region" description="Helical" evidence="2">
    <location>
        <begin position="220"/>
        <end position="242"/>
    </location>
</feature>
<feature type="transmembrane region" description="Helical" evidence="2">
    <location>
        <begin position="117"/>
        <end position="147"/>
    </location>
</feature>
<feature type="region of interest" description="Disordered" evidence="1">
    <location>
        <begin position="1"/>
        <end position="24"/>
    </location>
</feature>
<evidence type="ECO:0000256" key="2">
    <source>
        <dbReference type="SAM" id="Phobius"/>
    </source>
</evidence>
<feature type="transmembrane region" description="Helical" evidence="2">
    <location>
        <begin position="254"/>
        <end position="275"/>
    </location>
</feature>
<dbReference type="OrthoDB" id="655540at2759"/>
<dbReference type="AlphaFoldDB" id="A0A7J6MNS4"/>
<sequence length="327" mass="35553">MSVPSSVASTLTHSDSESPSSRKIREHGVTSKAFFFTCCNALISQALSTPYMFTTAGWISFLSQALTVLLTFISTELLRKVLQSEQIRAYGDEKGVPHFEREYTFLAEYCGGRIGRIIVLLAIFLNYFAGVATIIGAIGVCGTLMAPAIRDDVWIMIFSLALFVIIAVPWLKKVAAVMGVLAVIGTIGTMASWVGTSTAILPESHVVENMSPRQPLMDNIIAAISLSVWTSGDLPSLNPFLGCVEGSSNRRIRLILFTCQVIALLYIYIMGLAGMQLCDGPCNEFYPASFNGFISLDQQSDDYECLADFSPTFAGYISCTGCSRSEE</sequence>
<keyword evidence="2" id="KW-0472">Membrane</keyword>